<accession>A0ACB6Q9T7</accession>
<sequence>MDVDRAGRQGTSVYGEMLSLILLAVSASLSSAKTVTYDFDIGWVSAAPDGFTRPVIGINGQWPIPTIEANKGDTIVVKAKNSLGNETTSLHFHGMYQFGTPAYDGALGVTQCGIAPGQSFTYTFEAAPSGTHWYHSHAKGQYPDGLRGKMIIHDPAWEKNLKVDEQIYLSMSDWYHTQQPFLIHEYLSPGNHNGDLPSPDSFLFNDTKTAPTFSFKPGKRYLLRIVNVAALACGQFHVDGHKLTVVEIDGVQIRPQDADTIVICAGQRYDVIVESKKNPFFGFKYIAKMTIDMLTKDIPSDSAMSVIGNITYKGFLGVLDFIFNRFLHPSWVPQVVLDDISLRPLNNEKLYSPVTKNINFVVNQTYYGGVGTRIKIGNEPWVEPKVPSLYTALSTGAAALDADTYGVGVDPWISNQGDVIQVYLKNPQVWPHPMHLHGHEFQVVARGVGEWDHNEAALPKIPMMRDTVVVPANGYIVLRWLSNNPGVWFFHCHIDMHLVGGMASIFIENPTQLQQQYRSVPSDGIALCEASNECYCGNCLCRQGNVSMADAESKCNTIFNTYEDGEPYGALVASPCEGKRILEKKRHRCGASV</sequence>
<organism evidence="1 2">
    <name type="scientific">Lindgomyces ingoldianus</name>
    <dbReference type="NCBI Taxonomy" id="673940"/>
    <lineage>
        <taxon>Eukaryota</taxon>
        <taxon>Fungi</taxon>
        <taxon>Dikarya</taxon>
        <taxon>Ascomycota</taxon>
        <taxon>Pezizomycotina</taxon>
        <taxon>Dothideomycetes</taxon>
        <taxon>Pleosporomycetidae</taxon>
        <taxon>Pleosporales</taxon>
        <taxon>Lindgomycetaceae</taxon>
        <taxon>Lindgomyces</taxon>
    </lineage>
</organism>
<gene>
    <name evidence="1" type="ORF">BDR25DRAFT_347021</name>
</gene>
<dbReference type="Proteomes" id="UP000799755">
    <property type="component" value="Unassembled WGS sequence"/>
</dbReference>
<keyword evidence="2" id="KW-1185">Reference proteome</keyword>
<comment type="caution">
    <text evidence="1">The sequence shown here is derived from an EMBL/GenBank/DDBJ whole genome shotgun (WGS) entry which is preliminary data.</text>
</comment>
<dbReference type="EMBL" id="MU003546">
    <property type="protein sequence ID" value="KAF2463799.1"/>
    <property type="molecule type" value="Genomic_DNA"/>
</dbReference>
<evidence type="ECO:0000313" key="1">
    <source>
        <dbReference type="EMBL" id="KAF2463799.1"/>
    </source>
</evidence>
<reference evidence="1" key="1">
    <citation type="journal article" date="2020" name="Stud. Mycol.">
        <title>101 Dothideomycetes genomes: a test case for predicting lifestyles and emergence of pathogens.</title>
        <authorList>
            <person name="Haridas S."/>
            <person name="Albert R."/>
            <person name="Binder M."/>
            <person name="Bloem J."/>
            <person name="Labutti K."/>
            <person name="Salamov A."/>
            <person name="Andreopoulos B."/>
            <person name="Baker S."/>
            <person name="Barry K."/>
            <person name="Bills G."/>
            <person name="Bluhm B."/>
            <person name="Cannon C."/>
            <person name="Castanera R."/>
            <person name="Culley D."/>
            <person name="Daum C."/>
            <person name="Ezra D."/>
            <person name="Gonzalez J."/>
            <person name="Henrissat B."/>
            <person name="Kuo A."/>
            <person name="Liang C."/>
            <person name="Lipzen A."/>
            <person name="Lutzoni F."/>
            <person name="Magnuson J."/>
            <person name="Mondo S."/>
            <person name="Nolan M."/>
            <person name="Ohm R."/>
            <person name="Pangilinan J."/>
            <person name="Park H.-J."/>
            <person name="Ramirez L."/>
            <person name="Alfaro M."/>
            <person name="Sun H."/>
            <person name="Tritt A."/>
            <person name="Yoshinaga Y."/>
            <person name="Zwiers L.-H."/>
            <person name="Turgeon B."/>
            <person name="Goodwin S."/>
            <person name="Spatafora J."/>
            <person name="Crous P."/>
            <person name="Grigoriev I."/>
        </authorList>
    </citation>
    <scope>NUCLEOTIDE SEQUENCE</scope>
    <source>
        <strain evidence="1">ATCC 200398</strain>
    </source>
</reference>
<proteinExistence type="predicted"/>
<name>A0ACB6Q9T7_9PLEO</name>
<evidence type="ECO:0000313" key="2">
    <source>
        <dbReference type="Proteomes" id="UP000799755"/>
    </source>
</evidence>
<protein>
    <submittedName>
        <fullName evidence="1">Laccase-2</fullName>
    </submittedName>
</protein>